<evidence type="ECO:0000313" key="4">
    <source>
        <dbReference type="EMBL" id="CRK90250.1"/>
    </source>
</evidence>
<feature type="domain" description="DUF4773" evidence="3">
    <location>
        <begin position="69"/>
        <end position="188"/>
    </location>
</feature>
<dbReference type="PANTHER" id="PTHR36299:SF1">
    <property type="entry name" value="DUF4773 DOMAIN-CONTAINING PROTEIN"/>
    <property type="match status" value="1"/>
</dbReference>
<dbReference type="InterPro" id="IPR031941">
    <property type="entry name" value="DUF4773"/>
</dbReference>
<dbReference type="Proteomes" id="UP000183832">
    <property type="component" value="Unassembled WGS sequence"/>
</dbReference>
<dbReference type="EMBL" id="CVRI01000017">
    <property type="protein sequence ID" value="CRK90250.1"/>
    <property type="molecule type" value="Genomic_DNA"/>
</dbReference>
<evidence type="ECO:0000313" key="5">
    <source>
        <dbReference type="Proteomes" id="UP000183832"/>
    </source>
</evidence>
<keyword evidence="2" id="KW-0732">Signal</keyword>
<reference evidence="4 5" key="1">
    <citation type="submission" date="2015-04" db="EMBL/GenBank/DDBJ databases">
        <authorList>
            <person name="Syromyatnikov M.Y."/>
            <person name="Popov V.N."/>
        </authorList>
    </citation>
    <scope>NUCLEOTIDE SEQUENCE [LARGE SCALE GENOMIC DNA]</scope>
</reference>
<feature type="region of interest" description="Disordered" evidence="1">
    <location>
        <begin position="197"/>
        <end position="219"/>
    </location>
</feature>
<keyword evidence="5" id="KW-1185">Reference proteome</keyword>
<evidence type="ECO:0000259" key="3">
    <source>
        <dbReference type="Pfam" id="PF15998"/>
    </source>
</evidence>
<organism evidence="4 5">
    <name type="scientific">Clunio marinus</name>
    <dbReference type="NCBI Taxonomy" id="568069"/>
    <lineage>
        <taxon>Eukaryota</taxon>
        <taxon>Metazoa</taxon>
        <taxon>Ecdysozoa</taxon>
        <taxon>Arthropoda</taxon>
        <taxon>Hexapoda</taxon>
        <taxon>Insecta</taxon>
        <taxon>Pterygota</taxon>
        <taxon>Neoptera</taxon>
        <taxon>Endopterygota</taxon>
        <taxon>Diptera</taxon>
        <taxon>Nematocera</taxon>
        <taxon>Chironomoidea</taxon>
        <taxon>Chironomidae</taxon>
        <taxon>Clunio</taxon>
    </lineage>
</organism>
<dbReference type="Pfam" id="PF15998">
    <property type="entry name" value="DUF4773"/>
    <property type="match status" value="1"/>
</dbReference>
<dbReference type="PANTHER" id="PTHR36299">
    <property type="entry name" value="AGAP008005-PA"/>
    <property type="match status" value="1"/>
</dbReference>
<name>A0A1J1HRU7_9DIPT</name>
<feature type="chain" id="PRO_5012272448" evidence="2">
    <location>
        <begin position="20"/>
        <end position="238"/>
    </location>
</feature>
<sequence>MMKIIFFVIILMGLKLSEGVIVKSPIVFYDLKTKEPLEAPITTILPGSENDSFNMSSVINIRLPFIGQPCGCISFNCGCCAGMMMEQFNIDQKMCMNFTYDPMEFAIIMDMNMNENNIYTNMVSGKNPPPLCIPVPTGPLPLGMEMCIKVFNIFMPGNNLHMCMDVMAKFQMTPILILHFDCMRFGQDQIAILKPEDNGGLMTEETESESDGVGEMKDDQMMVEDNKTRNSIKNLNNE</sequence>
<evidence type="ECO:0000256" key="1">
    <source>
        <dbReference type="SAM" id="MobiDB-lite"/>
    </source>
</evidence>
<protein>
    <submittedName>
        <fullName evidence="4">CLUMA_CG003961, isoform A</fullName>
    </submittedName>
</protein>
<accession>A0A1J1HRU7</accession>
<evidence type="ECO:0000256" key="2">
    <source>
        <dbReference type="SAM" id="SignalP"/>
    </source>
</evidence>
<feature type="signal peptide" evidence="2">
    <location>
        <begin position="1"/>
        <end position="19"/>
    </location>
</feature>
<dbReference type="OrthoDB" id="5952164at2759"/>
<gene>
    <name evidence="4" type="ORF">CLUMA_CG003961</name>
</gene>
<proteinExistence type="predicted"/>
<dbReference type="AlphaFoldDB" id="A0A1J1HRU7"/>